<accession>A0AAW2SBI4</accession>
<gene>
    <name evidence="2" type="ORF">Scaly_0264400</name>
</gene>
<evidence type="ECO:0000256" key="1">
    <source>
        <dbReference type="SAM" id="MobiDB-lite"/>
    </source>
</evidence>
<dbReference type="AlphaFoldDB" id="A0AAW2SBI4"/>
<dbReference type="EMBL" id="JACGWM010000002">
    <property type="protein sequence ID" value="KAL0389073.1"/>
    <property type="molecule type" value="Genomic_DNA"/>
</dbReference>
<feature type="region of interest" description="Disordered" evidence="1">
    <location>
        <begin position="1"/>
        <end position="25"/>
    </location>
</feature>
<reference evidence="2" key="1">
    <citation type="submission" date="2020-06" db="EMBL/GenBank/DDBJ databases">
        <authorList>
            <person name="Li T."/>
            <person name="Hu X."/>
            <person name="Zhang T."/>
            <person name="Song X."/>
            <person name="Zhang H."/>
            <person name="Dai N."/>
            <person name="Sheng W."/>
            <person name="Hou X."/>
            <person name="Wei L."/>
        </authorList>
    </citation>
    <scope>NUCLEOTIDE SEQUENCE</scope>
    <source>
        <strain evidence="2">KEN8</strain>
        <tissue evidence="2">Leaf</tissue>
    </source>
</reference>
<feature type="compositionally biased region" description="Basic and acidic residues" evidence="1">
    <location>
        <begin position="1"/>
        <end position="12"/>
    </location>
</feature>
<comment type="caution">
    <text evidence="2">The sequence shown here is derived from an EMBL/GenBank/DDBJ whole genome shotgun (WGS) entry which is preliminary data.</text>
</comment>
<organism evidence="2">
    <name type="scientific">Sesamum calycinum</name>
    <dbReference type="NCBI Taxonomy" id="2727403"/>
    <lineage>
        <taxon>Eukaryota</taxon>
        <taxon>Viridiplantae</taxon>
        <taxon>Streptophyta</taxon>
        <taxon>Embryophyta</taxon>
        <taxon>Tracheophyta</taxon>
        <taxon>Spermatophyta</taxon>
        <taxon>Magnoliopsida</taxon>
        <taxon>eudicotyledons</taxon>
        <taxon>Gunneridae</taxon>
        <taxon>Pentapetalae</taxon>
        <taxon>asterids</taxon>
        <taxon>lamiids</taxon>
        <taxon>Lamiales</taxon>
        <taxon>Pedaliaceae</taxon>
        <taxon>Sesamum</taxon>
    </lineage>
</organism>
<name>A0AAW2SBI4_9LAMI</name>
<sequence length="157" mass="17829">MGPYQKQEDNKAKQAKAPSPIFFPKESANDGRHPLIQFERAEKSGLKTHHNDALVITALLAKNEVGRIFIDSESSADILFREAYDQMQLGNVPLEKVNTSLYEFVEKIRPKGYDLDFFDVGNMDSSKDMHAKVSSGRRVVCLPRYSREAYPECFSKP</sequence>
<evidence type="ECO:0000313" key="2">
    <source>
        <dbReference type="EMBL" id="KAL0389073.1"/>
    </source>
</evidence>
<proteinExistence type="predicted"/>
<protein>
    <submittedName>
        <fullName evidence="2">Uncharacterized protein</fullName>
    </submittedName>
</protein>
<reference evidence="2" key="2">
    <citation type="journal article" date="2024" name="Plant">
        <title>Genomic evolution and insights into agronomic trait innovations of Sesamum species.</title>
        <authorList>
            <person name="Miao H."/>
            <person name="Wang L."/>
            <person name="Qu L."/>
            <person name="Liu H."/>
            <person name="Sun Y."/>
            <person name="Le M."/>
            <person name="Wang Q."/>
            <person name="Wei S."/>
            <person name="Zheng Y."/>
            <person name="Lin W."/>
            <person name="Duan Y."/>
            <person name="Cao H."/>
            <person name="Xiong S."/>
            <person name="Wang X."/>
            <person name="Wei L."/>
            <person name="Li C."/>
            <person name="Ma Q."/>
            <person name="Ju M."/>
            <person name="Zhao R."/>
            <person name="Li G."/>
            <person name="Mu C."/>
            <person name="Tian Q."/>
            <person name="Mei H."/>
            <person name="Zhang T."/>
            <person name="Gao T."/>
            <person name="Zhang H."/>
        </authorList>
    </citation>
    <scope>NUCLEOTIDE SEQUENCE</scope>
    <source>
        <strain evidence="2">KEN8</strain>
    </source>
</reference>